<sequence length="148" mass="16763">MDSRKPFRPTSSSSNTIRSWSPTSSTGARTTFATAAAKAFDWQNLRNELNTSWVVTVAEWSWSRTRGRHSRVMVQALFLLKTCHVEELMLIKSVVACSPHFGEVWNLGEWGQAWVSSSLRDELRDTIPIAHVLPYCGTLKALTHLKWS</sequence>
<proteinExistence type="predicted"/>
<comment type="caution">
    <text evidence="2">The sequence shown here is derived from an EMBL/GenBank/DDBJ whole genome shotgun (WGS) entry which is preliminary data.</text>
</comment>
<accession>A0A8X7BEL8</accession>
<evidence type="ECO:0000256" key="1">
    <source>
        <dbReference type="SAM" id="MobiDB-lite"/>
    </source>
</evidence>
<organism evidence="2 3">
    <name type="scientific">Trichonephila clavipes</name>
    <name type="common">Golden silk orbweaver</name>
    <name type="synonym">Nephila clavipes</name>
    <dbReference type="NCBI Taxonomy" id="2585209"/>
    <lineage>
        <taxon>Eukaryota</taxon>
        <taxon>Metazoa</taxon>
        <taxon>Ecdysozoa</taxon>
        <taxon>Arthropoda</taxon>
        <taxon>Chelicerata</taxon>
        <taxon>Arachnida</taxon>
        <taxon>Araneae</taxon>
        <taxon>Araneomorphae</taxon>
        <taxon>Entelegynae</taxon>
        <taxon>Araneoidea</taxon>
        <taxon>Nephilidae</taxon>
        <taxon>Trichonephila</taxon>
    </lineage>
</organism>
<dbReference type="EMBL" id="BMAU01021386">
    <property type="protein sequence ID" value="GFY28665.1"/>
    <property type="molecule type" value="Genomic_DNA"/>
</dbReference>
<feature type="region of interest" description="Disordered" evidence="1">
    <location>
        <begin position="1"/>
        <end position="27"/>
    </location>
</feature>
<dbReference type="Proteomes" id="UP000887159">
    <property type="component" value="Unassembled WGS sequence"/>
</dbReference>
<reference evidence="2" key="1">
    <citation type="submission" date="2020-08" db="EMBL/GenBank/DDBJ databases">
        <title>Multicomponent nature underlies the extraordinary mechanical properties of spider dragline silk.</title>
        <authorList>
            <person name="Kono N."/>
            <person name="Nakamura H."/>
            <person name="Mori M."/>
            <person name="Yoshida Y."/>
            <person name="Ohtoshi R."/>
            <person name="Malay A.D."/>
            <person name="Moran D.A.P."/>
            <person name="Tomita M."/>
            <person name="Numata K."/>
            <person name="Arakawa K."/>
        </authorList>
    </citation>
    <scope>NUCLEOTIDE SEQUENCE</scope>
</reference>
<evidence type="ECO:0000313" key="3">
    <source>
        <dbReference type="Proteomes" id="UP000887159"/>
    </source>
</evidence>
<gene>
    <name evidence="2" type="ORF">TNCV_3440321</name>
</gene>
<keyword evidence="3" id="KW-1185">Reference proteome</keyword>
<protein>
    <submittedName>
        <fullName evidence="2">Uncharacterized protein</fullName>
    </submittedName>
</protein>
<name>A0A8X7BEL8_TRICX</name>
<dbReference type="AlphaFoldDB" id="A0A8X7BEL8"/>
<evidence type="ECO:0000313" key="2">
    <source>
        <dbReference type="EMBL" id="GFY28665.1"/>
    </source>
</evidence>
<feature type="compositionally biased region" description="Low complexity" evidence="1">
    <location>
        <begin position="10"/>
        <end position="27"/>
    </location>
</feature>